<dbReference type="Proteomes" id="UP001596504">
    <property type="component" value="Unassembled WGS sequence"/>
</dbReference>
<dbReference type="EMBL" id="JBHTCJ010000021">
    <property type="protein sequence ID" value="MFC7344935.1"/>
    <property type="molecule type" value="Genomic_DNA"/>
</dbReference>
<name>A0ABW2LTH8_9PSEU</name>
<dbReference type="RefSeq" id="WP_380673212.1">
    <property type="nucleotide sequence ID" value="NZ_JBHTCJ010000021.1"/>
</dbReference>
<gene>
    <name evidence="1" type="ORF">ACFQRI_26285</name>
</gene>
<sequence>MYTVDILPGRHFSAIDDALNAGMAEHTRFNVVDSNDVIVRRVSLTGRFGRQFFDIINVED</sequence>
<organism evidence="1 2">
    <name type="scientific">Saccharopolyspora griseoalba</name>
    <dbReference type="NCBI Taxonomy" id="1431848"/>
    <lineage>
        <taxon>Bacteria</taxon>
        <taxon>Bacillati</taxon>
        <taxon>Actinomycetota</taxon>
        <taxon>Actinomycetes</taxon>
        <taxon>Pseudonocardiales</taxon>
        <taxon>Pseudonocardiaceae</taxon>
        <taxon>Saccharopolyspora</taxon>
    </lineage>
</organism>
<evidence type="ECO:0000313" key="2">
    <source>
        <dbReference type="Proteomes" id="UP001596504"/>
    </source>
</evidence>
<evidence type="ECO:0000313" key="1">
    <source>
        <dbReference type="EMBL" id="MFC7344935.1"/>
    </source>
</evidence>
<protein>
    <submittedName>
        <fullName evidence="1">Uncharacterized protein</fullName>
    </submittedName>
</protein>
<keyword evidence="2" id="KW-1185">Reference proteome</keyword>
<comment type="caution">
    <text evidence="1">The sequence shown here is derived from an EMBL/GenBank/DDBJ whole genome shotgun (WGS) entry which is preliminary data.</text>
</comment>
<accession>A0ABW2LTH8</accession>
<proteinExistence type="predicted"/>
<reference evidence="2" key="1">
    <citation type="journal article" date="2019" name="Int. J. Syst. Evol. Microbiol.">
        <title>The Global Catalogue of Microorganisms (GCM) 10K type strain sequencing project: providing services to taxonomists for standard genome sequencing and annotation.</title>
        <authorList>
            <consortium name="The Broad Institute Genomics Platform"/>
            <consortium name="The Broad Institute Genome Sequencing Center for Infectious Disease"/>
            <person name="Wu L."/>
            <person name="Ma J."/>
        </authorList>
    </citation>
    <scope>NUCLEOTIDE SEQUENCE [LARGE SCALE GENOMIC DNA]</scope>
    <source>
        <strain evidence="2">WLHS5</strain>
    </source>
</reference>